<dbReference type="PANTHER" id="PTHR43285:SF2">
    <property type="entry name" value="ANTHRANILATE PHOSPHORIBOSYLTRANSFERASE"/>
    <property type="match status" value="1"/>
</dbReference>
<reference evidence="8" key="1">
    <citation type="submission" date="2021-04" db="EMBL/GenBank/DDBJ databases">
        <title>Draft genome sequence of Xylanibacillus composti strain K13.</title>
        <authorList>
            <person name="Uke A."/>
            <person name="Chhe C."/>
            <person name="Baramee S."/>
            <person name="Kosugi A."/>
        </authorList>
    </citation>
    <scope>NUCLEOTIDE SEQUENCE</scope>
    <source>
        <strain evidence="8">K13</strain>
    </source>
</reference>
<dbReference type="RefSeq" id="WP_244865178.1">
    <property type="nucleotide sequence ID" value="NZ_BOVK01000041.1"/>
</dbReference>
<sequence>MKQGSCEQHPPFMHPWIKAVGTGKRGSRDLAYDEAVQVARLIATNHASDVQIAAFLMALRMKGESDDEIMALVDVFREYAIPFRKFPNSINCAGPYDGRYTIPFTIPVSLLLASVGIPHVLHGGKSLPPKRGTAIMEVLGKLGVNIHLDTRTWESIFSTLHIGFVQTERICPPIARVRALREEMGLRTVINTVEKVVNPVHSNFMMIGVNHQTAMDHLIHVLSRAGFIKAYIVQGIEGSEDLPLDRRSAIRKVTAHGDEASYIDPRMFGFQGEPVGKYSAEEQVRLLRSFLEGEDTDETHFIEDHVVFNAGLRFFWYDRVSSYEDGFQLAKSLLRRKEPLKLLRKWTEQSRSPLEQPVSETPRQAERAAAKQAGK</sequence>
<keyword evidence="9" id="KW-1185">Reference proteome</keyword>
<dbReference type="Gene3D" id="3.40.1030.10">
    <property type="entry name" value="Nucleoside phosphorylase/phosphoribosyltransferase catalytic domain"/>
    <property type="match status" value="1"/>
</dbReference>
<dbReference type="Pfam" id="PF02885">
    <property type="entry name" value="Glycos_trans_3N"/>
    <property type="match status" value="1"/>
</dbReference>
<evidence type="ECO:0000256" key="3">
    <source>
        <dbReference type="ARBA" id="ARBA00022822"/>
    </source>
</evidence>
<gene>
    <name evidence="8" type="ORF">XYCOK13_29860</name>
</gene>
<comment type="caution">
    <text evidence="8">The sequence shown here is derived from an EMBL/GenBank/DDBJ whole genome shotgun (WGS) entry which is preliminary data.</text>
</comment>
<dbReference type="InterPro" id="IPR000312">
    <property type="entry name" value="Glycosyl_Trfase_fam3"/>
</dbReference>
<dbReference type="Proteomes" id="UP000677918">
    <property type="component" value="Unassembled WGS sequence"/>
</dbReference>
<evidence type="ECO:0000259" key="6">
    <source>
        <dbReference type="Pfam" id="PF00591"/>
    </source>
</evidence>
<feature type="region of interest" description="Disordered" evidence="5">
    <location>
        <begin position="347"/>
        <end position="375"/>
    </location>
</feature>
<evidence type="ECO:0000256" key="5">
    <source>
        <dbReference type="SAM" id="MobiDB-lite"/>
    </source>
</evidence>
<dbReference type="SUPFAM" id="SSF52418">
    <property type="entry name" value="Nucleoside phosphorylase/phosphoribosyltransferase catalytic domain"/>
    <property type="match status" value="1"/>
</dbReference>
<dbReference type="InterPro" id="IPR035902">
    <property type="entry name" value="Nuc_phospho_transferase"/>
</dbReference>
<keyword evidence="3" id="KW-0028">Amino-acid biosynthesis</keyword>
<dbReference type="EMBL" id="BOVK01000041">
    <property type="protein sequence ID" value="GIQ70162.1"/>
    <property type="molecule type" value="Genomic_DNA"/>
</dbReference>
<keyword evidence="4" id="KW-0057">Aromatic amino acid biosynthesis</keyword>
<feature type="domain" description="Glycosyl transferase family 3 N-terminal" evidence="7">
    <location>
        <begin position="20"/>
        <end position="80"/>
    </location>
</feature>
<keyword evidence="1 8" id="KW-0328">Glycosyltransferase</keyword>
<dbReference type="Pfam" id="PF00591">
    <property type="entry name" value="Glycos_transf_3"/>
    <property type="match status" value="1"/>
</dbReference>
<feature type="domain" description="Glycosyl transferase family 3" evidence="6">
    <location>
        <begin position="97"/>
        <end position="335"/>
    </location>
</feature>
<name>A0A8J4M3K8_9BACL</name>
<evidence type="ECO:0000256" key="4">
    <source>
        <dbReference type="ARBA" id="ARBA00023141"/>
    </source>
</evidence>
<evidence type="ECO:0000313" key="9">
    <source>
        <dbReference type="Proteomes" id="UP000677918"/>
    </source>
</evidence>
<proteinExistence type="predicted"/>
<dbReference type="PANTHER" id="PTHR43285">
    <property type="entry name" value="ANTHRANILATE PHOSPHORIBOSYLTRANSFERASE"/>
    <property type="match status" value="1"/>
</dbReference>
<evidence type="ECO:0000259" key="7">
    <source>
        <dbReference type="Pfam" id="PF02885"/>
    </source>
</evidence>
<dbReference type="InterPro" id="IPR005940">
    <property type="entry name" value="Anthranilate_Pribosyl_Tfrase"/>
</dbReference>
<keyword evidence="3" id="KW-0822">Tryptophan biosynthesis</keyword>
<dbReference type="SUPFAM" id="SSF47648">
    <property type="entry name" value="Nucleoside phosphorylase/phosphoribosyltransferase N-terminal domain"/>
    <property type="match status" value="1"/>
</dbReference>
<dbReference type="GO" id="GO:0004048">
    <property type="term" value="F:anthranilate phosphoribosyltransferase activity"/>
    <property type="evidence" value="ECO:0007669"/>
    <property type="project" value="InterPro"/>
</dbReference>
<dbReference type="InterPro" id="IPR017459">
    <property type="entry name" value="Glycosyl_Trfase_fam3_N_dom"/>
</dbReference>
<dbReference type="GO" id="GO:0005829">
    <property type="term" value="C:cytosol"/>
    <property type="evidence" value="ECO:0007669"/>
    <property type="project" value="TreeGrafter"/>
</dbReference>
<protein>
    <submittedName>
        <fullName evidence="8">Anthranilate phosphoribosyltransferase</fullName>
    </submittedName>
</protein>
<evidence type="ECO:0000256" key="1">
    <source>
        <dbReference type="ARBA" id="ARBA00022676"/>
    </source>
</evidence>
<dbReference type="AlphaFoldDB" id="A0A8J4M3K8"/>
<evidence type="ECO:0000256" key="2">
    <source>
        <dbReference type="ARBA" id="ARBA00022679"/>
    </source>
</evidence>
<keyword evidence="2" id="KW-0808">Transferase</keyword>
<organism evidence="8 9">
    <name type="scientific">Xylanibacillus composti</name>
    <dbReference type="NCBI Taxonomy" id="1572762"/>
    <lineage>
        <taxon>Bacteria</taxon>
        <taxon>Bacillati</taxon>
        <taxon>Bacillota</taxon>
        <taxon>Bacilli</taxon>
        <taxon>Bacillales</taxon>
        <taxon>Paenibacillaceae</taxon>
        <taxon>Xylanibacillus</taxon>
    </lineage>
</organism>
<dbReference type="GO" id="GO:0000162">
    <property type="term" value="P:L-tryptophan biosynthetic process"/>
    <property type="evidence" value="ECO:0007669"/>
    <property type="project" value="UniProtKB-KW"/>
</dbReference>
<dbReference type="InterPro" id="IPR036320">
    <property type="entry name" value="Glycosyl_Trfase_fam3_N_dom_sf"/>
</dbReference>
<evidence type="ECO:0000313" key="8">
    <source>
        <dbReference type="EMBL" id="GIQ70162.1"/>
    </source>
</evidence>
<dbReference type="Gene3D" id="1.20.970.10">
    <property type="entry name" value="Transferase, Pyrimidine Nucleoside Phosphorylase, Chain C"/>
    <property type="match status" value="1"/>
</dbReference>
<accession>A0A8J4M3K8</accession>
<feature type="compositionally biased region" description="Polar residues" evidence="5">
    <location>
        <begin position="349"/>
        <end position="362"/>
    </location>
</feature>